<dbReference type="PANTHER" id="PTHR21294:SF8">
    <property type="entry name" value="ELECTRON TRANSFER FLAVOPROTEIN SUBUNIT BETA"/>
    <property type="match status" value="1"/>
</dbReference>
<comment type="cofactor">
    <cofactor evidence="7">
        <name>AMP</name>
        <dbReference type="ChEBI" id="CHEBI:456215"/>
    </cofactor>
    <text evidence="7">Binds 1 AMP per subunit.</text>
</comment>
<dbReference type="InterPro" id="IPR014729">
    <property type="entry name" value="Rossmann-like_a/b/a_fold"/>
</dbReference>
<evidence type="ECO:0000256" key="4">
    <source>
        <dbReference type="ARBA" id="ARBA00022982"/>
    </source>
</evidence>
<dbReference type="GO" id="GO:0033539">
    <property type="term" value="P:fatty acid beta-oxidation using acyl-CoA dehydrogenase"/>
    <property type="evidence" value="ECO:0007669"/>
    <property type="project" value="TreeGrafter"/>
</dbReference>
<dbReference type="CDD" id="cd01714">
    <property type="entry name" value="ETF_beta"/>
    <property type="match status" value="1"/>
</dbReference>
<dbReference type="Gene3D" id="3.40.50.620">
    <property type="entry name" value="HUPs"/>
    <property type="match status" value="1"/>
</dbReference>
<gene>
    <name evidence="9" type="ORF">PUMCH_004252</name>
</gene>
<name>A0AAX4HET7_9ASCO</name>
<feature type="domain" description="Electron transfer flavoprotein alpha/beta-subunit N-terminal" evidence="8">
    <location>
        <begin position="27"/>
        <end position="218"/>
    </location>
</feature>
<dbReference type="AlphaFoldDB" id="A0AAX4HET7"/>
<evidence type="ECO:0000256" key="6">
    <source>
        <dbReference type="ARBA" id="ARBA00070315"/>
    </source>
</evidence>
<dbReference type="PIRSF" id="PIRSF000090">
    <property type="entry name" value="Beta-ETF"/>
    <property type="match status" value="1"/>
</dbReference>
<dbReference type="GO" id="GO:0009055">
    <property type="term" value="F:electron transfer activity"/>
    <property type="evidence" value="ECO:0007669"/>
    <property type="project" value="InterPro"/>
</dbReference>
<sequence length="255" mass="27550">MSSKLKILVPLKRVIDFATKPRINKAGTGVETTGVKFSMNPFCDIALEESLRIREANKDIVEKIHAVSIGPTKAQDILRTALAKGADTSTLVDVGNEEVEPLIVAKLLQKVVEKEQSNLIILGKQAIDDDANQTGQILAGLLNWPQATNASKVEIDGTKVTVTREVDGGSDTLSAELPMIITADLRLNEPRYATLPNVMKAKKKPLEKLKSSDLGVELVSRLETLKVEEPPARAAGVKVGSVDELVSKLKEVKAI</sequence>
<dbReference type="SMART" id="SM00893">
    <property type="entry name" value="ETF"/>
    <property type="match status" value="1"/>
</dbReference>
<comment type="function">
    <text evidence="5 7">The electron transfer flavoprotein serves as a specific electron acceptor for several dehydrogenases, including five acyl-CoA dehydrogenases, glutaryl-CoA and sarcosine dehydrogenase. It transfers the electrons to the main mitochondrial respiratory chain via ETF-ubiquinone oxidoreductase (ETF dehydrogenase).</text>
</comment>
<dbReference type="KEGG" id="asau:88175313"/>
<dbReference type="InterPro" id="IPR033948">
    <property type="entry name" value="ETF_beta_N"/>
</dbReference>
<dbReference type="GO" id="GO:0005759">
    <property type="term" value="C:mitochondrial matrix"/>
    <property type="evidence" value="ECO:0007669"/>
    <property type="project" value="UniProtKB-SubCell"/>
</dbReference>
<dbReference type="PANTHER" id="PTHR21294">
    <property type="entry name" value="ELECTRON TRANSFER FLAVOPROTEIN BETA-SUBUNIT"/>
    <property type="match status" value="1"/>
</dbReference>
<dbReference type="FunFam" id="3.40.50.620:FF:000011">
    <property type="entry name" value="Electron transfer flavoprotein subunit beta"/>
    <property type="match status" value="1"/>
</dbReference>
<comment type="similarity">
    <text evidence="2 7">Belongs to the ETF beta-subunit/FixA family.</text>
</comment>
<comment type="subunit">
    <text evidence="7">Heterodimer of an alpha and a beta subunit.</text>
</comment>
<proteinExistence type="inferred from homology"/>
<evidence type="ECO:0000256" key="3">
    <source>
        <dbReference type="ARBA" id="ARBA00022448"/>
    </source>
</evidence>
<dbReference type="Proteomes" id="UP001338582">
    <property type="component" value="Chromosome 5"/>
</dbReference>
<evidence type="ECO:0000313" key="9">
    <source>
        <dbReference type="EMBL" id="WPK26884.1"/>
    </source>
</evidence>
<evidence type="ECO:0000256" key="2">
    <source>
        <dbReference type="ARBA" id="ARBA00007557"/>
    </source>
</evidence>
<dbReference type="RefSeq" id="XP_062879263.1">
    <property type="nucleotide sequence ID" value="XM_063023193.1"/>
</dbReference>
<evidence type="ECO:0000259" key="8">
    <source>
        <dbReference type="SMART" id="SM00893"/>
    </source>
</evidence>
<evidence type="ECO:0000256" key="7">
    <source>
        <dbReference type="PIRNR" id="PIRNR000090"/>
    </source>
</evidence>
<keyword evidence="10" id="KW-1185">Reference proteome</keyword>
<dbReference type="InterPro" id="IPR014730">
    <property type="entry name" value="ETF_a/b_N"/>
</dbReference>
<evidence type="ECO:0000256" key="5">
    <source>
        <dbReference type="ARBA" id="ARBA00025416"/>
    </source>
</evidence>
<accession>A0AAX4HET7</accession>
<evidence type="ECO:0000313" key="10">
    <source>
        <dbReference type="Proteomes" id="UP001338582"/>
    </source>
</evidence>
<protein>
    <recommendedName>
        <fullName evidence="6 7">Probable electron transfer flavoprotein subunit beta</fullName>
    </recommendedName>
</protein>
<evidence type="ECO:0000256" key="1">
    <source>
        <dbReference type="ARBA" id="ARBA00004305"/>
    </source>
</evidence>
<dbReference type="InterPro" id="IPR012255">
    <property type="entry name" value="ETF_b"/>
</dbReference>
<comment type="cofactor">
    <cofactor evidence="7">
        <name>FAD</name>
        <dbReference type="ChEBI" id="CHEBI:57692"/>
    </cofactor>
    <text evidence="7">Binds 1 FAD per dimer.</text>
</comment>
<dbReference type="GeneID" id="88175313"/>
<keyword evidence="4 7" id="KW-0249">Electron transport</keyword>
<dbReference type="SUPFAM" id="SSF52402">
    <property type="entry name" value="Adenine nucleotide alpha hydrolases-like"/>
    <property type="match status" value="1"/>
</dbReference>
<comment type="subcellular location">
    <subcellularLocation>
        <location evidence="1 7">Mitochondrion matrix</location>
    </subcellularLocation>
</comment>
<dbReference type="GO" id="GO:0009063">
    <property type="term" value="P:amino acid catabolic process"/>
    <property type="evidence" value="ECO:0007669"/>
    <property type="project" value="TreeGrafter"/>
</dbReference>
<keyword evidence="3 7" id="KW-0813">Transport</keyword>
<dbReference type="Pfam" id="PF01012">
    <property type="entry name" value="ETF"/>
    <property type="match status" value="1"/>
</dbReference>
<reference evidence="9 10" key="1">
    <citation type="submission" date="2023-10" db="EMBL/GenBank/DDBJ databases">
        <title>Draft Genome Sequence of Candida saopaulonensis from a very Premature Infant with Sepsis.</title>
        <authorList>
            <person name="Ning Y."/>
            <person name="Dai R."/>
            <person name="Xiao M."/>
            <person name="Xu Y."/>
            <person name="Yan Q."/>
            <person name="Zhang L."/>
        </authorList>
    </citation>
    <scope>NUCLEOTIDE SEQUENCE [LARGE SCALE GENOMIC DNA]</scope>
    <source>
        <strain evidence="9 10">19XY460</strain>
    </source>
</reference>
<keyword evidence="7" id="KW-0496">Mitochondrion</keyword>
<dbReference type="EMBL" id="CP138898">
    <property type="protein sequence ID" value="WPK26884.1"/>
    <property type="molecule type" value="Genomic_DNA"/>
</dbReference>
<organism evidence="9 10">
    <name type="scientific">Australozyma saopauloensis</name>
    <dbReference type="NCBI Taxonomy" id="291208"/>
    <lineage>
        <taxon>Eukaryota</taxon>
        <taxon>Fungi</taxon>
        <taxon>Dikarya</taxon>
        <taxon>Ascomycota</taxon>
        <taxon>Saccharomycotina</taxon>
        <taxon>Pichiomycetes</taxon>
        <taxon>Metschnikowiaceae</taxon>
        <taxon>Australozyma</taxon>
    </lineage>
</organism>